<dbReference type="Proteomes" id="UP000307999">
    <property type="component" value="Unassembled WGS sequence"/>
</dbReference>
<keyword evidence="4" id="KW-0285">Flavoprotein</keyword>
<dbReference type="PANTHER" id="PTHR43876">
    <property type="entry name" value="UBIQUINONE BIOSYNTHESIS MONOOXYGENASE COQ6, MITOCHONDRIAL"/>
    <property type="match status" value="1"/>
</dbReference>
<dbReference type="UniPathway" id="UPA00232"/>
<accession>A0A4U1BA71</accession>
<keyword evidence="6 10" id="KW-0560">Oxidoreductase</keyword>
<keyword evidence="7" id="KW-0503">Monooxygenase</keyword>
<evidence type="ECO:0000256" key="2">
    <source>
        <dbReference type="ARBA" id="ARBA00004749"/>
    </source>
</evidence>
<evidence type="ECO:0000256" key="6">
    <source>
        <dbReference type="ARBA" id="ARBA00023002"/>
    </source>
</evidence>
<protein>
    <submittedName>
        <fullName evidence="10">2-octaprenyl-6-methoxyphenyl hydroxylase</fullName>
        <ecNumber evidence="10">1.14.13.-</ecNumber>
    </submittedName>
</protein>
<proteinExistence type="inferred from homology"/>
<dbReference type="RefSeq" id="WP_136734160.1">
    <property type="nucleotide sequence ID" value="NZ_SWDB01000002.1"/>
</dbReference>
<dbReference type="NCBIfam" id="TIGR01984">
    <property type="entry name" value="UbiH"/>
    <property type="match status" value="1"/>
</dbReference>
<dbReference type="EMBL" id="SWDB01000002">
    <property type="protein sequence ID" value="TKB47712.1"/>
    <property type="molecule type" value="Genomic_DNA"/>
</dbReference>
<dbReference type="GO" id="GO:0071949">
    <property type="term" value="F:FAD binding"/>
    <property type="evidence" value="ECO:0007669"/>
    <property type="project" value="InterPro"/>
</dbReference>
<organism evidence="10 11">
    <name type="scientific">Thalassotalea mangrovi</name>
    <dbReference type="NCBI Taxonomy" id="2572245"/>
    <lineage>
        <taxon>Bacteria</taxon>
        <taxon>Pseudomonadati</taxon>
        <taxon>Pseudomonadota</taxon>
        <taxon>Gammaproteobacteria</taxon>
        <taxon>Alteromonadales</taxon>
        <taxon>Colwelliaceae</taxon>
        <taxon>Thalassotalea</taxon>
    </lineage>
</organism>
<comment type="caution">
    <text evidence="10">The sequence shown here is derived from an EMBL/GenBank/DDBJ whole genome shotgun (WGS) entry which is preliminary data.</text>
</comment>
<comment type="cofactor">
    <cofactor evidence="1">
        <name>FAD</name>
        <dbReference type="ChEBI" id="CHEBI:57692"/>
    </cofactor>
</comment>
<evidence type="ECO:0000313" key="10">
    <source>
        <dbReference type="EMBL" id="TKB47712.1"/>
    </source>
</evidence>
<name>A0A4U1BA71_9GAMM</name>
<evidence type="ECO:0000256" key="8">
    <source>
        <dbReference type="ARBA" id="ARBA00065734"/>
    </source>
</evidence>
<dbReference type="GO" id="GO:0006744">
    <property type="term" value="P:ubiquinone biosynthetic process"/>
    <property type="evidence" value="ECO:0007669"/>
    <property type="project" value="UniProtKB-UniPathway"/>
</dbReference>
<comment type="pathway">
    <text evidence="2">Cofactor biosynthesis; ubiquinone biosynthesis.</text>
</comment>
<evidence type="ECO:0000256" key="3">
    <source>
        <dbReference type="ARBA" id="ARBA00005349"/>
    </source>
</evidence>
<comment type="similarity">
    <text evidence="3">Belongs to the UbiH/COQ6 family.</text>
</comment>
<dbReference type="InterPro" id="IPR002938">
    <property type="entry name" value="FAD-bd"/>
</dbReference>
<keyword evidence="11" id="KW-1185">Reference proteome</keyword>
<dbReference type="InterPro" id="IPR036188">
    <property type="entry name" value="FAD/NAD-bd_sf"/>
</dbReference>
<dbReference type="Pfam" id="PF01494">
    <property type="entry name" value="FAD_binding_3"/>
    <property type="match status" value="1"/>
</dbReference>
<dbReference type="InterPro" id="IPR051205">
    <property type="entry name" value="UbiH/COQ6_monooxygenase"/>
</dbReference>
<comment type="subunit">
    <text evidence="8">Component of the Ubi complex metabolon, which regroups five ubiquinone biosynthesis proteins (UbiE, UbiF, UbiG, UbiH and UbiI) and two accessory factors (UbiK and the lipid-binding protein UbiJ).</text>
</comment>
<dbReference type="FunFam" id="3.50.50.60:FF:000021">
    <property type="entry name" value="Ubiquinone biosynthesis monooxygenase COQ6"/>
    <property type="match status" value="1"/>
</dbReference>
<dbReference type="GO" id="GO:0110142">
    <property type="term" value="C:ubiquinone biosynthesis complex"/>
    <property type="evidence" value="ECO:0007669"/>
    <property type="project" value="UniProtKB-ARBA"/>
</dbReference>
<dbReference type="OrthoDB" id="9769565at2"/>
<evidence type="ECO:0000259" key="9">
    <source>
        <dbReference type="Pfam" id="PF01494"/>
    </source>
</evidence>
<feature type="domain" description="FAD-binding" evidence="9">
    <location>
        <begin position="8"/>
        <end position="332"/>
    </location>
</feature>
<dbReference type="EC" id="1.14.13.-" evidence="10"/>
<evidence type="ECO:0000256" key="1">
    <source>
        <dbReference type="ARBA" id="ARBA00001974"/>
    </source>
</evidence>
<dbReference type="InterPro" id="IPR011295">
    <property type="entry name" value="UbiH"/>
</dbReference>
<dbReference type="NCBIfam" id="TIGR01988">
    <property type="entry name" value="Ubi-OHases"/>
    <property type="match status" value="1"/>
</dbReference>
<keyword evidence="5" id="KW-0274">FAD</keyword>
<sequence length="399" mass="43529">MMTLTTHYDIIISGGGLTGAAMALSLFSQTTKPLRIAIVDSADKQQASGGFDERVIALSYGSAEYLQTLGAWQALQDRACAIRDIHVSDRSFYGKARINCQDYQLDALGYVAPLQAIASSLYGQLQQSPGKAAQLDEYFGNGIESLEWQKSQLAVKLRQGQKLTADLLLACDGGHSKCRQLAKIDVQSKDYQQVAIVANVQTARAHQHKAFERFTESGPIAMLPMTSNRCSLVWTLSADTATEYMALSDKDFATTLQRAFGDWLGPFIRIGKRQSFPLKLVHAGQITQHRLALLGNACHTLHPIAGQGFNLSVRDVACMASLISDALNAGEDIGGYPVLSAYQRQRSVDHNTIIQLTDSLVHCFSNHYLPLVVGRNLGLKALNYISPIKASLAKTTMGY</sequence>
<dbReference type="NCBIfam" id="NF004356">
    <property type="entry name" value="PRK05732.1"/>
    <property type="match status" value="1"/>
</dbReference>
<dbReference type="SUPFAM" id="SSF51905">
    <property type="entry name" value="FAD/NAD(P)-binding domain"/>
    <property type="match status" value="1"/>
</dbReference>
<gene>
    <name evidence="10" type="primary">ubiH</name>
    <name evidence="10" type="synonym">visB</name>
    <name evidence="10" type="ORF">E8M12_00770</name>
</gene>
<evidence type="ECO:0000256" key="4">
    <source>
        <dbReference type="ARBA" id="ARBA00022630"/>
    </source>
</evidence>
<evidence type="ECO:0000256" key="7">
    <source>
        <dbReference type="ARBA" id="ARBA00023033"/>
    </source>
</evidence>
<dbReference type="InterPro" id="IPR010971">
    <property type="entry name" value="UbiH/COQ6"/>
</dbReference>
<dbReference type="PANTHER" id="PTHR43876:SF8">
    <property type="entry name" value="2-OCTAPRENYL-6-METHOXYPHENOL HYDROXYLASE"/>
    <property type="match status" value="1"/>
</dbReference>
<evidence type="ECO:0000256" key="5">
    <source>
        <dbReference type="ARBA" id="ARBA00022827"/>
    </source>
</evidence>
<evidence type="ECO:0000313" key="11">
    <source>
        <dbReference type="Proteomes" id="UP000307999"/>
    </source>
</evidence>
<dbReference type="Gene3D" id="3.50.50.60">
    <property type="entry name" value="FAD/NAD(P)-binding domain"/>
    <property type="match status" value="2"/>
</dbReference>
<dbReference type="AlphaFoldDB" id="A0A4U1BA71"/>
<reference evidence="10 11" key="1">
    <citation type="submission" date="2019-04" db="EMBL/GenBank/DDBJ databases">
        <title>Thalassotalea guangxiensis sp. nov., isolated from sediment of the coastal wetland.</title>
        <authorList>
            <person name="Zheng S."/>
            <person name="Zhang D."/>
        </authorList>
    </citation>
    <scope>NUCLEOTIDE SEQUENCE [LARGE SCALE GENOMIC DNA]</scope>
    <source>
        <strain evidence="10 11">ZS-4</strain>
    </source>
</reference>
<dbReference type="GO" id="GO:0008681">
    <property type="term" value="F:2-octaprenyl-6-methoxyphenol hydroxylase activity"/>
    <property type="evidence" value="ECO:0007669"/>
    <property type="project" value="InterPro"/>
</dbReference>
<dbReference type="PRINTS" id="PR00420">
    <property type="entry name" value="RNGMNOXGNASE"/>
</dbReference>